<evidence type="ECO:0000313" key="1">
    <source>
        <dbReference type="EMBL" id="KAK8203383.1"/>
    </source>
</evidence>
<keyword evidence="2" id="KW-1185">Reference proteome</keyword>
<protein>
    <submittedName>
        <fullName evidence="1">Uncharacterized protein</fullName>
    </submittedName>
</protein>
<sequence length="298" mass="32460">MSKPVAIVTGAASGMGLELTKHLISKGWKVGMADMNATEGERISKELGEDAFFKQTDVSVYKQQATLFAEVFRWGGNRLDFLAANAGIADKQSLYQTDEPLDEDGVPLPMNLKTMEVDLDAVLQGVWLFKHYARKNEKKGGKIAITSSAAGGIDTNPQYGAAKAGIIGLVRSAGPTFLKEGITINCICPAFVPTALCPPHMLSLWPKEHITPMSTVIKAFDTFLADDKMTGQAVELSLDKLYFRQPPEWANESQRWIGEESGPFWEKAYESLTSTAKKVADTVTETVTEVTNGLNGVH</sequence>
<proteinExistence type="predicted"/>
<gene>
    <name evidence="1" type="ORF">M8818_005274</name>
</gene>
<organism evidence="1 2">
    <name type="scientific">Zalaria obscura</name>
    <dbReference type="NCBI Taxonomy" id="2024903"/>
    <lineage>
        <taxon>Eukaryota</taxon>
        <taxon>Fungi</taxon>
        <taxon>Dikarya</taxon>
        <taxon>Ascomycota</taxon>
        <taxon>Pezizomycotina</taxon>
        <taxon>Dothideomycetes</taxon>
        <taxon>Dothideomycetidae</taxon>
        <taxon>Dothideales</taxon>
        <taxon>Zalariaceae</taxon>
        <taxon>Zalaria</taxon>
    </lineage>
</organism>
<accession>A0ACC3SB64</accession>
<evidence type="ECO:0000313" key="2">
    <source>
        <dbReference type="Proteomes" id="UP001320706"/>
    </source>
</evidence>
<dbReference type="EMBL" id="JAMKPW020000030">
    <property type="protein sequence ID" value="KAK8203383.1"/>
    <property type="molecule type" value="Genomic_DNA"/>
</dbReference>
<comment type="caution">
    <text evidence="1">The sequence shown here is derived from an EMBL/GenBank/DDBJ whole genome shotgun (WGS) entry which is preliminary data.</text>
</comment>
<reference evidence="1" key="1">
    <citation type="submission" date="2024-02" db="EMBL/GenBank/DDBJ databases">
        <title>Metagenome Assembled Genome of Zalaria obscura JY119.</title>
        <authorList>
            <person name="Vighnesh L."/>
            <person name="Jagadeeshwari U."/>
            <person name="Venkata Ramana C."/>
            <person name="Sasikala C."/>
        </authorList>
    </citation>
    <scope>NUCLEOTIDE SEQUENCE</scope>
    <source>
        <strain evidence="1">JY119</strain>
    </source>
</reference>
<dbReference type="Proteomes" id="UP001320706">
    <property type="component" value="Unassembled WGS sequence"/>
</dbReference>
<name>A0ACC3SB64_9PEZI</name>